<reference evidence="1" key="2">
    <citation type="submission" date="2022-08" db="UniProtKB">
        <authorList>
            <consortium name="EnsemblMetazoa"/>
        </authorList>
    </citation>
    <scope>IDENTIFICATION</scope>
    <source>
        <strain evidence="1">STECLA/ALBI9_A</strain>
    </source>
</reference>
<dbReference type="AlphaFoldDB" id="A0A182FXV1"/>
<dbReference type="Proteomes" id="UP000069272">
    <property type="component" value="Chromosome 3L"/>
</dbReference>
<sequence length="19" mass="2179">MNCSTGLRLDTRPEGRNRC</sequence>
<organism evidence="1 2">
    <name type="scientific">Anopheles albimanus</name>
    <name type="common">New world malaria mosquito</name>
    <dbReference type="NCBI Taxonomy" id="7167"/>
    <lineage>
        <taxon>Eukaryota</taxon>
        <taxon>Metazoa</taxon>
        <taxon>Ecdysozoa</taxon>
        <taxon>Arthropoda</taxon>
        <taxon>Hexapoda</taxon>
        <taxon>Insecta</taxon>
        <taxon>Pterygota</taxon>
        <taxon>Neoptera</taxon>
        <taxon>Endopterygota</taxon>
        <taxon>Diptera</taxon>
        <taxon>Nematocera</taxon>
        <taxon>Culicoidea</taxon>
        <taxon>Culicidae</taxon>
        <taxon>Anophelinae</taxon>
        <taxon>Anopheles</taxon>
    </lineage>
</organism>
<evidence type="ECO:0000313" key="1">
    <source>
        <dbReference type="EnsemblMetazoa" id="AALB014467-PA"/>
    </source>
</evidence>
<proteinExistence type="predicted"/>
<dbReference type="EnsemblMetazoa" id="AALB014467-RA">
    <property type="protein sequence ID" value="AALB014467-PA"/>
    <property type="gene ID" value="AALB014467"/>
</dbReference>
<keyword evidence="2" id="KW-1185">Reference proteome</keyword>
<evidence type="ECO:0000313" key="2">
    <source>
        <dbReference type="Proteomes" id="UP000069272"/>
    </source>
</evidence>
<reference evidence="1 2" key="1">
    <citation type="journal article" date="2017" name="G3 (Bethesda)">
        <title>The Physical Genome Mapping of Anopheles albimanus Corrected Scaffold Misassemblies and Identified Interarm Rearrangements in Genus Anopheles.</title>
        <authorList>
            <person name="Artemov G.N."/>
            <person name="Peery A.N."/>
            <person name="Jiang X."/>
            <person name="Tu Z."/>
            <person name="Stegniy V.N."/>
            <person name="Sharakhova M.V."/>
            <person name="Sharakhov I.V."/>
        </authorList>
    </citation>
    <scope>NUCLEOTIDE SEQUENCE [LARGE SCALE GENOMIC DNA]</scope>
    <source>
        <strain evidence="1 2">ALBI9_A</strain>
    </source>
</reference>
<name>A0A182FXV1_ANOAL</name>
<accession>A0A182FXV1</accession>
<protein>
    <submittedName>
        <fullName evidence="1">Uncharacterized protein</fullName>
    </submittedName>
</protein>